<dbReference type="EMBL" id="UINC01112170">
    <property type="protein sequence ID" value="SVC80918.1"/>
    <property type="molecule type" value="Genomic_DNA"/>
</dbReference>
<evidence type="ECO:0000313" key="2">
    <source>
        <dbReference type="EMBL" id="SVC80918.1"/>
    </source>
</evidence>
<protein>
    <submittedName>
        <fullName evidence="2">Uncharacterized protein</fullName>
    </submittedName>
</protein>
<gene>
    <name evidence="2" type="ORF">METZ01_LOCUS333772</name>
</gene>
<dbReference type="AlphaFoldDB" id="A0A382Q7J4"/>
<accession>A0A382Q7J4</accession>
<feature type="non-terminal residue" evidence="2">
    <location>
        <position position="67"/>
    </location>
</feature>
<organism evidence="2">
    <name type="scientific">marine metagenome</name>
    <dbReference type="NCBI Taxonomy" id="408172"/>
    <lineage>
        <taxon>unclassified sequences</taxon>
        <taxon>metagenomes</taxon>
        <taxon>ecological metagenomes</taxon>
    </lineage>
</organism>
<feature type="compositionally biased region" description="Basic residues" evidence="1">
    <location>
        <begin position="26"/>
        <end position="36"/>
    </location>
</feature>
<reference evidence="2" key="1">
    <citation type="submission" date="2018-05" db="EMBL/GenBank/DDBJ databases">
        <authorList>
            <person name="Lanie J.A."/>
            <person name="Ng W.-L."/>
            <person name="Kazmierczak K.M."/>
            <person name="Andrzejewski T.M."/>
            <person name="Davidsen T.M."/>
            <person name="Wayne K.J."/>
            <person name="Tettelin H."/>
            <person name="Glass J.I."/>
            <person name="Rusch D."/>
            <person name="Podicherti R."/>
            <person name="Tsui H.-C.T."/>
            <person name="Winkler M.E."/>
        </authorList>
    </citation>
    <scope>NUCLEOTIDE SEQUENCE</scope>
</reference>
<proteinExistence type="predicted"/>
<feature type="region of interest" description="Disordered" evidence="1">
    <location>
        <begin position="1"/>
        <end position="67"/>
    </location>
</feature>
<name>A0A382Q7J4_9ZZZZ</name>
<sequence>RHDGSGPLGAARRRCPQPADPDGGTRRRRLHHRVRRGGACVAQRPGHGHGRCELAAGRGHAQRGRRV</sequence>
<feature type="non-terminal residue" evidence="2">
    <location>
        <position position="1"/>
    </location>
</feature>
<evidence type="ECO:0000256" key="1">
    <source>
        <dbReference type="SAM" id="MobiDB-lite"/>
    </source>
</evidence>